<dbReference type="Proteomes" id="UP001612741">
    <property type="component" value="Unassembled WGS sequence"/>
</dbReference>
<evidence type="ECO:0008006" key="3">
    <source>
        <dbReference type="Google" id="ProtNLM"/>
    </source>
</evidence>
<protein>
    <recommendedName>
        <fullName evidence="3">GAF domain-containing protein</fullName>
    </recommendedName>
</protein>
<reference evidence="1 2" key="1">
    <citation type="submission" date="2024-10" db="EMBL/GenBank/DDBJ databases">
        <title>The Natural Products Discovery Center: Release of the First 8490 Sequenced Strains for Exploring Actinobacteria Biosynthetic Diversity.</title>
        <authorList>
            <person name="Kalkreuter E."/>
            <person name="Kautsar S.A."/>
            <person name="Yang D."/>
            <person name="Bader C.D."/>
            <person name="Teijaro C.N."/>
            <person name="Fluegel L."/>
            <person name="Davis C.M."/>
            <person name="Simpson J.R."/>
            <person name="Lauterbach L."/>
            <person name="Steele A.D."/>
            <person name="Gui C."/>
            <person name="Meng S."/>
            <person name="Li G."/>
            <person name="Viehrig K."/>
            <person name="Ye F."/>
            <person name="Su P."/>
            <person name="Kiefer A.F."/>
            <person name="Nichols A."/>
            <person name="Cepeda A.J."/>
            <person name="Yan W."/>
            <person name="Fan B."/>
            <person name="Jiang Y."/>
            <person name="Adhikari A."/>
            <person name="Zheng C.-J."/>
            <person name="Schuster L."/>
            <person name="Cowan T.M."/>
            <person name="Smanski M.J."/>
            <person name="Chevrette M.G."/>
            <person name="De Carvalho L.P.S."/>
            <person name="Shen B."/>
        </authorList>
    </citation>
    <scope>NUCLEOTIDE SEQUENCE [LARGE SCALE GENOMIC DNA]</scope>
    <source>
        <strain evidence="1 2">NPDC050545</strain>
    </source>
</reference>
<dbReference type="EMBL" id="JBITGY010000012">
    <property type="protein sequence ID" value="MFI6503548.1"/>
    <property type="molecule type" value="Genomic_DNA"/>
</dbReference>
<proteinExistence type="predicted"/>
<accession>A0ABW7Z621</accession>
<gene>
    <name evidence="1" type="ORF">ACIBG2_39620</name>
</gene>
<evidence type="ECO:0000313" key="2">
    <source>
        <dbReference type="Proteomes" id="UP001612741"/>
    </source>
</evidence>
<dbReference type="RefSeq" id="WP_397089319.1">
    <property type="nucleotide sequence ID" value="NZ_JBITGY010000012.1"/>
</dbReference>
<name>A0ABW7Z621_9ACTN</name>
<dbReference type="SUPFAM" id="SSF55781">
    <property type="entry name" value="GAF domain-like"/>
    <property type="match status" value="1"/>
</dbReference>
<keyword evidence="2" id="KW-1185">Reference proteome</keyword>
<comment type="caution">
    <text evidence="1">The sequence shown here is derived from an EMBL/GenBank/DDBJ whole genome shotgun (WGS) entry which is preliminary data.</text>
</comment>
<evidence type="ECO:0000313" key="1">
    <source>
        <dbReference type="EMBL" id="MFI6503548.1"/>
    </source>
</evidence>
<sequence length="168" mass="17753">MRPSRTDAVVDELILAFSRVDAEALTDLLTWSAAAVTGVGYAGFVQVDPLGELARSVALHAPRGDPLRVRAWLAESGVLKELAACARPVVLPRDRSVGDPGFLAVPVPLATREHAFLWVAGRDFDDVDGHLLGRFATAAARALEAASGMEAAIRLLRGVQAFRATAGT</sequence>
<organism evidence="1 2">
    <name type="scientific">Nonomuraea typhae</name>
    <dbReference type="NCBI Taxonomy" id="2603600"/>
    <lineage>
        <taxon>Bacteria</taxon>
        <taxon>Bacillati</taxon>
        <taxon>Actinomycetota</taxon>
        <taxon>Actinomycetes</taxon>
        <taxon>Streptosporangiales</taxon>
        <taxon>Streptosporangiaceae</taxon>
        <taxon>Nonomuraea</taxon>
    </lineage>
</organism>